<accession>A0A1Q5UMW3</accession>
<dbReference type="Proteomes" id="UP000186955">
    <property type="component" value="Unassembled WGS sequence"/>
</dbReference>
<keyword evidence="2" id="KW-1185">Reference proteome</keyword>
<proteinExistence type="predicted"/>
<evidence type="ECO:0000313" key="1">
    <source>
        <dbReference type="EMBL" id="OKP13791.1"/>
    </source>
</evidence>
<comment type="caution">
    <text evidence="1">The sequence shown here is derived from an EMBL/GenBank/DDBJ whole genome shotgun (WGS) entry which is preliminary data.</text>
</comment>
<sequence length="64" mass="7138">MWDLTLSNIAQVRCAPDVAAFRKLGNDAGYTLPVSIEPNSNSTIAVYLQKMYVPSFGSWRYRPG</sequence>
<reference evidence="1 2" key="1">
    <citation type="submission" date="2016-10" db="EMBL/GenBank/DDBJ databases">
        <title>Genome sequence of the ascomycete fungus Penicillium subrubescens.</title>
        <authorList>
            <person name="De Vries R.P."/>
            <person name="Peng M."/>
            <person name="Dilokpimol A."/>
            <person name="Hilden K."/>
            <person name="Makela M.R."/>
            <person name="Grigoriev I."/>
            <person name="Riley R."/>
            <person name="Granchi Z."/>
        </authorList>
    </citation>
    <scope>NUCLEOTIDE SEQUENCE [LARGE SCALE GENOMIC DNA]</scope>
    <source>
        <strain evidence="1 2">CBS 132785</strain>
    </source>
</reference>
<evidence type="ECO:0000313" key="2">
    <source>
        <dbReference type="Proteomes" id="UP000186955"/>
    </source>
</evidence>
<protein>
    <submittedName>
        <fullName evidence="1">Uncharacterized protein</fullName>
    </submittedName>
</protein>
<name>A0A1Q5UMW3_9EURO</name>
<dbReference type="EMBL" id="MNBE01000124">
    <property type="protein sequence ID" value="OKP13791.1"/>
    <property type="molecule type" value="Genomic_DNA"/>
</dbReference>
<dbReference type="AlphaFoldDB" id="A0A1Q5UMW3"/>
<organism evidence="1 2">
    <name type="scientific">Penicillium subrubescens</name>
    <dbReference type="NCBI Taxonomy" id="1316194"/>
    <lineage>
        <taxon>Eukaryota</taxon>
        <taxon>Fungi</taxon>
        <taxon>Dikarya</taxon>
        <taxon>Ascomycota</taxon>
        <taxon>Pezizomycotina</taxon>
        <taxon>Eurotiomycetes</taxon>
        <taxon>Eurotiomycetidae</taxon>
        <taxon>Eurotiales</taxon>
        <taxon>Aspergillaceae</taxon>
        <taxon>Penicillium</taxon>
    </lineage>
</organism>
<gene>
    <name evidence="1" type="ORF">PENSUB_522</name>
</gene>